<dbReference type="SUPFAM" id="SSF53335">
    <property type="entry name" value="S-adenosyl-L-methionine-dependent methyltransferases"/>
    <property type="match status" value="1"/>
</dbReference>
<dbReference type="Proteomes" id="UP000187941">
    <property type="component" value="Chromosome"/>
</dbReference>
<dbReference type="RefSeq" id="WP_077132316.1">
    <property type="nucleotide sequence ID" value="NZ_CP014263.1"/>
</dbReference>
<gene>
    <name evidence="1" type="ORF">AWR27_17015</name>
</gene>
<evidence type="ECO:0008006" key="3">
    <source>
        <dbReference type="Google" id="ProtNLM"/>
    </source>
</evidence>
<dbReference type="AlphaFoldDB" id="A0A1P9WZR8"/>
<protein>
    <recommendedName>
        <fullName evidence="3">Biotin carboxyl carrier protein</fullName>
    </recommendedName>
</protein>
<dbReference type="OrthoDB" id="799111at2"/>
<accession>A0A1P9WZR8</accession>
<proteinExistence type="predicted"/>
<organism evidence="1 2">
    <name type="scientific">Spirosoma montaniterrae</name>
    <dbReference type="NCBI Taxonomy" id="1178516"/>
    <lineage>
        <taxon>Bacteria</taxon>
        <taxon>Pseudomonadati</taxon>
        <taxon>Bacteroidota</taxon>
        <taxon>Cytophagia</taxon>
        <taxon>Cytophagales</taxon>
        <taxon>Cytophagaceae</taxon>
        <taxon>Spirosoma</taxon>
    </lineage>
</organism>
<dbReference type="EMBL" id="CP014263">
    <property type="protein sequence ID" value="AQG80870.1"/>
    <property type="molecule type" value="Genomic_DNA"/>
</dbReference>
<evidence type="ECO:0000313" key="2">
    <source>
        <dbReference type="Proteomes" id="UP000187941"/>
    </source>
</evidence>
<dbReference type="STRING" id="1178516.AWR27_17015"/>
<dbReference type="InterPro" id="IPR029063">
    <property type="entry name" value="SAM-dependent_MTases_sf"/>
</dbReference>
<dbReference type="KEGG" id="smon:AWR27_17015"/>
<sequence length="227" mass="26242">MNRLELIQALMRQKGLRNYLEIGVENGRIFFRVQSKFKVAVDPHFMFDTGRKIGKTILNPYNVYNQYFEKTSDDFFTQDADHVFAGRKLDLALVDGMHEYHYALRDVENTLRYLSNDGVIIMHDCNPQSAQAAGRFDDWKEGVWNGDVWRSVIHLRSQRPDLNVFVLDCDHGLGIITKRKPADPVLGTPISFTPTQIQALTYDEFDANRTNWLNLKSEDFAKAFFGL</sequence>
<reference evidence="1 2" key="1">
    <citation type="submission" date="2016-01" db="EMBL/GenBank/DDBJ databases">
        <authorList>
            <person name="Oliw E.H."/>
        </authorList>
    </citation>
    <scope>NUCLEOTIDE SEQUENCE [LARGE SCALE GENOMIC DNA]</scope>
    <source>
        <strain evidence="1 2">DY10</strain>
    </source>
</reference>
<keyword evidence="2" id="KW-1185">Reference proteome</keyword>
<dbReference type="Gene3D" id="3.40.50.150">
    <property type="entry name" value="Vaccinia Virus protein VP39"/>
    <property type="match status" value="1"/>
</dbReference>
<name>A0A1P9WZR8_9BACT</name>
<dbReference type="Pfam" id="PF13578">
    <property type="entry name" value="Methyltransf_24"/>
    <property type="match status" value="1"/>
</dbReference>
<evidence type="ECO:0000313" key="1">
    <source>
        <dbReference type="EMBL" id="AQG80870.1"/>
    </source>
</evidence>